<dbReference type="Proteomes" id="UP000012040">
    <property type="component" value="Chromosome"/>
</dbReference>
<organism evidence="8 9">
    <name type="scientific">Pseudobdellovibrio exovorus JSS</name>
    <dbReference type="NCBI Taxonomy" id="1184267"/>
    <lineage>
        <taxon>Bacteria</taxon>
        <taxon>Pseudomonadati</taxon>
        <taxon>Bdellovibrionota</taxon>
        <taxon>Bdellovibrionia</taxon>
        <taxon>Bdellovibrionales</taxon>
        <taxon>Pseudobdellovibrionaceae</taxon>
        <taxon>Pseudobdellovibrio</taxon>
    </lineage>
</organism>
<dbReference type="NCBIfam" id="NF037979">
    <property type="entry name" value="Na_transp"/>
    <property type="match status" value="1"/>
</dbReference>
<dbReference type="RefSeq" id="WP_015470065.1">
    <property type="nucleotide sequence ID" value="NC_020813.1"/>
</dbReference>
<dbReference type="PANTHER" id="PTHR42948">
    <property type="entry name" value="TRANSPORTER"/>
    <property type="match status" value="1"/>
</dbReference>
<dbReference type="HOGENOM" id="CLU_006855_3_4_7"/>
<evidence type="ECO:0000256" key="2">
    <source>
        <dbReference type="ARBA" id="ARBA00022448"/>
    </source>
</evidence>
<feature type="transmembrane region" description="Helical" evidence="7">
    <location>
        <begin position="219"/>
        <end position="244"/>
    </location>
</feature>
<feature type="transmembrane region" description="Helical" evidence="7">
    <location>
        <begin position="430"/>
        <end position="454"/>
    </location>
</feature>
<feature type="transmembrane region" description="Helical" evidence="7">
    <location>
        <begin position="15"/>
        <end position="32"/>
    </location>
</feature>
<feature type="transmembrane region" description="Helical" evidence="7">
    <location>
        <begin position="387"/>
        <end position="409"/>
    </location>
</feature>
<dbReference type="AlphaFoldDB" id="M4VAS9"/>
<feature type="transmembrane region" description="Helical" evidence="7">
    <location>
        <begin position="91"/>
        <end position="111"/>
    </location>
</feature>
<gene>
    <name evidence="8" type="ORF">A11Q_1359</name>
</gene>
<evidence type="ECO:0000256" key="1">
    <source>
        <dbReference type="ARBA" id="ARBA00004141"/>
    </source>
</evidence>
<keyword evidence="2 6" id="KW-0813">Transport</keyword>
<dbReference type="Pfam" id="PF00209">
    <property type="entry name" value="SNF"/>
    <property type="match status" value="2"/>
</dbReference>
<comment type="similarity">
    <text evidence="6">Belongs to the sodium:neurotransmitter symporter (SNF) (TC 2.A.22) family.</text>
</comment>
<dbReference type="PATRIC" id="fig|1184267.3.peg.1378"/>
<evidence type="ECO:0000313" key="8">
    <source>
        <dbReference type="EMBL" id="AGH95575.1"/>
    </source>
</evidence>
<feature type="transmembrane region" description="Helical" evidence="7">
    <location>
        <begin position="44"/>
        <end position="64"/>
    </location>
</feature>
<feature type="transmembrane region" description="Helical" evidence="7">
    <location>
        <begin position="179"/>
        <end position="199"/>
    </location>
</feature>
<dbReference type="SUPFAM" id="SSF161070">
    <property type="entry name" value="SNF-like"/>
    <property type="match status" value="1"/>
</dbReference>
<dbReference type="InterPro" id="IPR000175">
    <property type="entry name" value="Na/ntran_symport"/>
</dbReference>
<keyword evidence="6" id="KW-0769">Symport</keyword>
<evidence type="ECO:0000256" key="5">
    <source>
        <dbReference type="ARBA" id="ARBA00023136"/>
    </source>
</evidence>
<evidence type="ECO:0000256" key="4">
    <source>
        <dbReference type="ARBA" id="ARBA00022989"/>
    </source>
</evidence>
<feature type="transmembrane region" description="Helical" evidence="7">
    <location>
        <begin position="148"/>
        <end position="167"/>
    </location>
</feature>
<dbReference type="CDD" id="cd10336">
    <property type="entry name" value="SLC6sbd_Tyt1-Like"/>
    <property type="match status" value="1"/>
</dbReference>
<keyword evidence="4 7" id="KW-1133">Transmembrane helix</keyword>
<accession>M4VAS9</accession>
<dbReference type="eggNOG" id="COG0733">
    <property type="taxonomic scope" value="Bacteria"/>
</dbReference>
<evidence type="ECO:0000256" key="3">
    <source>
        <dbReference type="ARBA" id="ARBA00022692"/>
    </source>
</evidence>
<feature type="transmembrane region" description="Helical" evidence="7">
    <location>
        <begin position="300"/>
        <end position="327"/>
    </location>
</feature>
<evidence type="ECO:0000313" key="9">
    <source>
        <dbReference type="Proteomes" id="UP000012040"/>
    </source>
</evidence>
<feature type="transmembrane region" description="Helical" evidence="7">
    <location>
        <begin position="256"/>
        <end position="280"/>
    </location>
</feature>
<dbReference type="GO" id="GO:0016020">
    <property type="term" value="C:membrane"/>
    <property type="evidence" value="ECO:0007669"/>
    <property type="project" value="UniProtKB-SubCell"/>
</dbReference>
<dbReference type="EMBL" id="CP003537">
    <property type="protein sequence ID" value="AGH95575.1"/>
    <property type="molecule type" value="Genomic_DNA"/>
</dbReference>
<reference evidence="8 9" key="1">
    <citation type="journal article" date="2013" name="ISME J.">
        <title>By their genes ye shall know them: genomic signatures of predatory bacteria.</title>
        <authorList>
            <person name="Pasternak Z."/>
            <person name="Pietrokovski S."/>
            <person name="Rotem O."/>
            <person name="Gophna U."/>
            <person name="Lurie-Weinberger M.N."/>
            <person name="Jurkevitch E."/>
        </authorList>
    </citation>
    <scope>NUCLEOTIDE SEQUENCE [LARGE SCALE GENOMIC DNA]</scope>
    <source>
        <strain evidence="8 9">JSS</strain>
    </source>
</reference>
<dbReference type="PROSITE" id="PS00610">
    <property type="entry name" value="NA_NEUROTRAN_SYMP_1"/>
    <property type="match status" value="1"/>
</dbReference>
<proteinExistence type="inferred from homology"/>
<keyword evidence="5 7" id="KW-0472">Membrane</keyword>
<dbReference type="KEGG" id="bex:A11Q_1359"/>
<protein>
    <recommendedName>
        <fullName evidence="6">Transporter</fullName>
    </recommendedName>
</protein>
<evidence type="ECO:0000256" key="6">
    <source>
        <dbReference type="RuleBase" id="RU003732"/>
    </source>
</evidence>
<sequence>MPETNRKRVSFKNRYSFYLLAIGSACGIGNLWRFPYIVGENGGGAFLLLYVFLALTVGLTLLIAELMIGHHTRSGIATATRKLAQGSKKPLYLFGWLSLCITAITLAYYSVISGWVLHYLTQFIVSFFRSDSAFYLKNVSVNVLFQNGWLQFMLASVHLLVSGVIVVKGFGEGVEKRIASLLPLFGALVVFLLLGSLSLDSTQQVLRFLFYPDFSKLNLSSLGHATGHVFFTLSLGFGSMVTFGSYLKKEEHLPSVGLRVTLVDTLISIIAVLLIFPIAFSSSKQIATDPGLLFDVLPSFLSSMRGGILFGFIFFLFLWLAALNASIGLLETITANITEKKPELRRSWATALAVLFILFMTIFPAFSGTIFKNVKVLGRSVIESFDFTLINVFLPIAAIGMIIVFFASITSSDRKKLFVDDNKPTSSVMYNQWVFVLKWAVPAVIGIGLVLLILDYWF</sequence>
<dbReference type="PRINTS" id="PR00176">
    <property type="entry name" value="NANEUSMPORT"/>
</dbReference>
<feature type="transmembrane region" description="Helical" evidence="7">
    <location>
        <begin position="348"/>
        <end position="367"/>
    </location>
</feature>
<comment type="subcellular location">
    <subcellularLocation>
        <location evidence="1">Membrane</location>
        <topology evidence="1">Multi-pass membrane protein</topology>
    </subcellularLocation>
</comment>
<dbReference type="InterPro" id="IPR047218">
    <property type="entry name" value="YocR/YhdH-like"/>
</dbReference>
<name>M4VAS9_9BACT</name>
<dbReference type="PROSITE" id="PS50267">
    <property type="entry name" value="NA_NEUROTRAN_SYMP_3"/>
    <property type="match status" value="1"/>
</dbReference>
<dbReference type="STRING" id="1184267.A11Q_1359"/>
<dbReference type="GO" id="GO:0015293">
    <property type="term" value="F:symporter activity"/>
    <property type="evidence" value="ECO:0007669"/>
    <property type="project" value="UniProtKB-KW"/>
</dbReference>
<dbReference type="PANTHER" id="PTHR42948:SF1">
    <property type="entry name" value="TRANSPORTER"/>
    <property type="match status" value="1"/>
</dbReference>
<keyword evidence="9" id="KW-1185">Reference proteome</keyword>
<keyword evidence="3 6" id="KW-0812">Transmembrane</keyword>
<evidence type="ECO:0000256" key="7">
    <source>
        <dbReference type="SAM" id="Phobius"/>
    </source>
</evidence>
<dbReference type="InterPro" id="IPR037272">
    <property type="entry name" value="SNS_sf"/>
</dbReference>
<dbReference type="OrthoDB" id="5288028at2"/>
<dbReference type="PROSITE" id="PS51257">
    <property type="entry name" value="PROKAR_LIPOPROTEIN"/>
    <property type="match status" value="1"/>
</dbReference>